<dbReference type="PROSITE" id="PS50893">
    <property type="entry name" value="ABC_TRANSPORTER_2"/>
    <property type="match status" value="1"/>
</dbReference>
<dbReference type="SUPFAM" id="SSF52540">
    <property type="entry name" value="P-loop containing nucleoside triphosphate hydrolases"/>
    <property type="match status" value="1"/>
</dbReference>
<evidence type="ECO:0000259" key="9">
    <source>
        <dbReference type="PROSITE" id="PS50893"/>
    </source>
</evidence>
<keyword evidence="5 10" id="KW-0067">ATP-binding</keyword>
<evidence type="ECO:0000256" key="3">
    <source>
        <dbReference type="ARBA" id="ARBA00022496"/>
    </source>
</evidence>
<evidence type="ECO:0000256" key="1">
    <source>
        <dbReference type="ARBA" id="ARBA00022448"/>
    </source>
</evidence>
<keyword evidence="2" id="KW-1003">Cell membrane</keyword>
<evidence type="ECO:0000256" key="2">
    <source>
        <dbReference type="ARBA" id="ARBA00022475"/>
    </source>
</evidence>
<dbReference type="CDD" id="cd03259">
    <property type="entry name" value="ABC_Carb_Solutes_like"/>
    <property type="match status" value="1"/>
</dbReference>
<dbReference type="GO" id="GO:0005524">
    <property type="term" value="F:ATP binding"/>
    <property type="evidence" value="ECO:0007669"/>
    <property type="project" value="UniProtKB-KW"/>
</dbReference>
<keyword evidence="1" id="KW-0813">Transport</keyword>
<keyword evidence="4" id="KW-0547">Nucleotide-binding</keyword>
<keyword evidence="6" id="KW-0408">Iron</keyword>
<dbReference type="PANTHER" id="PTHR42781">
    <property type="entry name" value="SPERMIDINE/PUTRESCINE IMPORT ATP-BINDING PROTEIN POTA"/>
    <property type="match status" value="1"/>
</dbReference>
<dbReference type="EMBL" id="AWVH01000005">
    <property type="protein sequence ID" value="ERJ94273.1"/>
    <property type="molecule type" value="Genomic_DNA"/>
</dbReference>
<evidence type="ECO:0000256" key="6">
    <source>
        <dbReference type="ARBA" id="ARBA00023004"/>
    </source>
</evidence>
<evidence type="ECO:0000256" key="5">
    <source>
        <dbReference type="ARBA" id="ARBA00022840"/>
    </source>
</evidence>
<dbReference type="InterPro" id="IPR050093">
    <property type="entry name" value="ABC_SmlMolc_Importer"/>
</dbReference>
<dbReference type="PANTHER" id="PTHR42781:SF4">
    <property type="entry name" value="SPERMIDINE_PUTRESCINE IMPORT ATP-BINDING PROTEIN POTA"/>
    <property type="match status" value="1"/>
</dbReference>
<evidence type="ECO:0000313" key="11">
    <source>
        <dbReference type="Proteomes" id="UP000016649"/>
    </source>
</evidence>
<name>A0ABN0P154_TRELE</name>
<evidence type="ECO:0000256" key="4">
    <source>
        <dbReference type="ARBA" id="ARBA00022741"/>
    </source>
</evidence>
<keyword evidence="7" id="KW-0406">Ion transport</keyword>
<dbReference type="InterPro" id="IPR003593">
    <property type="entry name" value="AAA+_ATPase"/>
</dbReference>
<organism evidence="10 11">
    <name type="scientific">Treponema lecithinolyticum ATCC 700332</name>
    <dbReference type="NCBI Taxonomy" id="1321815"/>
    <lineage>
        <taxon>Bacteria</taxon>
        <taxon>Pseudomonadati</taxon>
        <taxon>Spirochaetota</taxon>
        <taxon>Spirochaetia</taxon>
        <taxon>Spirochaetales</taxon>
        <taxon>Treponemataceae</taxon>
        <taxon>Treponema</taxon>
    </lineage>
</organism>
<feature type="domain" description="ABC transporter" evidence="9">
    <location>
        <begin position="1"/>
        <end position="235"/>
    </location>
</feature>
<dbReference type="Gene3D" id="3.40.50.300">
    <property type="entry name" value="P-loop containing nucleotide triphosphate hydrolases"/>
    <property type="match status" value="1"/>
</dbReference>
<protein>
    <submittedName>
        <fullName evidence="10">ABC transporter, ATP-binding protein</fullName>
    </submittedName>
</protein>
<keyword evidence="3" id="KW-0410">Iron transport</keyword>
<dbReference type="InterPro" id="IPR017871">
    <property type="entry name" value="ABC_transporter-like_CS"/>
</dbReference>
<dbReference type="RefSeq" id="WP_021686647.1">
    <property type="nucleotide sequence ID" value="NZ_KI260561.1"/>
</dbReference>
<comment type="caution">
    <text evidence="10">The sequence shown here is derived from an EMBL/GenBank/DDBJ whole genome shotgun (WGS) entry which is preliminary data.</text>
</comment>
<dbReference type="SMART" id="SM00382">
    <property type="entry name" value="AAA"/>
    <property type="match status" value="1"/>
</dbReference>
<dbReference type="PROSITE" id="PS00211">
    <property type="entry name" value="ABC_TRANSPORTER_1"/>
    <property type="match status" value="1"/>
</dbReference>
<sequence length="235" mass="25952">MSYFKVAGLRKTWADICIEFSCSIEKGCMLGIAGRSGSGKSTVLRLIAGLLEPDKTGHGQNMVLTLDGRNLLSVKPARRGVGMVFQAAALFPHMRVDDNVAYGLRCLSRLRGELSKKQSRLRAAEFLERFGLEGFAERYPDSLSGGEAQRVSLARTLIVQPDLVLFDEPFSSLDAPLRKKLAADIRSLQKKIGFTGIMVTHDIEEAKSMCDLITVLRCGKQIWTGKPENFSEELL</sequence>
<dbReference type="Pfam" id="PF00005">
    <property type="entry name" value="ABC_tran"/>
    <property type="match status" value="1"/>
</dbReference>
<accession>A0ABN0P154</accession>
<reference evidence="10 11" key="1">
    <citation type="submission" date="2013-08" db="EMBL/GenBank/DDBJ databases">
        <authorList>
            <person name="Weinstock G."/>
            <person name="Sodergren E."/>
            <person name="Wylie T."/>
            <person name="Fulton L."/>
            <person name="Fulton R."/>
            <person name="Fronick C."/>
            <person name="O'Laughlin M."/>
            <person name="Godfrey J."/>
            <person name="Miner T."/>
            <person name="Herter B."/>
            <person name="Appelbaum E."/>
            <person name="Cordes M."/>
            <person name="Lek S."/>
            <person name="Wollam A."/>
            <person name="Pepin K.H."/>
            <person name="Palsikar V.B."/>
            <person name="Mitreva M."/>
            <person name="Wilson R.K."/>
        </authorList>
    </citation>
    <scope>NUCLEOTIDE SEQUENCE [LARGE SCALE GENOMIC DNA]</scope>
    <source>
        <strain evidence="10 11">ATCC 700332</strain>
    </source>
</reference>
<keyword evidence="11" id="KW-1185">Reference proteome</keyword>
<dbReference type="InterPro" id="IPR015853">
    <property type="entry name" value="ABC_transpr_FbpC"/>
</dbReference>
<gene>
    <name evidence="10" type="ORF">HMPREF9193_00245</name>
</gene>
<dbReference type="InterPro" id="IPR003439">
    <property type="entry name" value="ABC_transporter-like_ATP-bd"/>
</dbReference>
<evidence type="ECO:0000256" key="8">
    <source>
        <dbReference type="ARBA" id="ARBA00023136"/>
    </source>
</evidence>
<evidence type="ECO:0000256" key="7">
    <source>
        <dbReference type="ARBA" id="ARBA00023065"/>
    </source>
</evidence>
<evidence type="ECO:0000313" key="10">
    <source>
        <dbReference type="EMBL" id="ERJ94273.1"/>
    </source>
</evidence>
<keyword evidence="8" id="KW-0472">Membrane</keyword>
<dbReference type="Proteomes" id="UP000016649">
    <property type="component" value="Unassembled WGS sequence"/>
</dbReference>
<dbReference type="InterPro" id="IPR027417">
    <property type="entry name" value="P-loop_NTPase"/>
</dbReference>
<proteinExistence type="predicted"/>